<dbReference type="KEGG" id="pthv:CE140_01490"/>
<evidence type="ECO:0000259" key="1">
    <source>
        <dbReference type="Pfam" id="PF05368"/>
    </source>
</evidence>
<dbReference type="InterPro" id="IPR008030">
    <property type="entry name" value="NmrA-like"/>
</dbReference>
<feature type="domain" description="NmrA-like" evidence="1">
    <location>
        <begin position="3"/>
        <end position="235"/>
    </location>
</feature>
<gene>
    <name evidence="2" type="ORF">CEQ51_01490</name>
</gene>
<dbReference type="SUPFAM" id="SSF51735">
    <property type="entry name" value="NAD(P)-binding Rossmann-fold domains"/>
    <property type="match status" value="1"/>
</dbReference>
<dbReference type="InterPro" id="IPR036291">
    <property type="entry name" value="NAD(P)-bd_dom_sf"/>
</dbReference>
<name>A0A2Z4ZLL3_9PSED</name>
<keyword evidence="3" id="KW-1185">Reference proteome</keyword>
<dbReference type="Pfam" id="PF05368">
    <property type="entry name" value="NmrA"/>
    <property type="match status" value="1"/>
</dbReference>
<sequence>MYVIMAATGHVGSATTRALLAPGHAVIVMTRDASHATEWRAKGAQIVEADAEDVESLRAAFRLGRRAFILNPPAAPSTDTDTVERRTVANILAALDGSGLEKIVVQSTAGAQPGERIGDLSVLWELEEGVRNQSIPAAINRGAYYMSNWDNLLEAVRETGKLPTLFPADLAFPMVAPRDLGEVAAARLLSSNDDVGVRHVQGPRLYSPNDVAQAFSQVLGRPVEVQVIPRDQWESNFQSLGFSPAAAQSYARMSAVSLDSGFDVGDDAALHGTTTLQAYIQALVQNRGLETHG</sequence>
<dbReference type="RefSeq" id="WP_208666215.1">
    <property type="nucleotide sequence ID" value="NZ_CP022201.1"/>
</dbReference>
<proteinExistence type="predicted"/>
<dbReference type="Gene3D" id="3.90.25.10">
    <property type="entry name" value="UDP-galactose 4-epimerase, domain 1"/>
    <property type="match status" value="1"/>
</dbReference>
<protein>
    <submittedName>
        <fullName evidence="2">NmrA family transcriptional regulator</fullName>
    </submittedName>
</protein>
<dbReference type="InterPro" id="IPR051604">
    <property type="entry name" value="Ergot_Alk_Oxidoreductase"/>
</dbReference>
<dbReference type="Gene3D" id="3.40.50.720">
    <property type="entry name" value="NAD(P)-binding Rossmann-like Domain"/>
    <property type="match status" value="1"/>
</dbReference>
<organism evidence="2 3">
    <name type="scientific">Pseudomonas thivervalensis</name>
    <dbReference type="NCBI Taxonomy" id="86265"/>
    <lineage>
        <taxon>Bacteria</taxon>
        <taxon>Pseudomonadati</taxon>
        <taxon>Pseudomonadota</taxon>
        <taxon>Gammaproteobacteria</taxon>
        <taxon>Pseudomonadales</taxon>
        <taxon>Pseudomonadaceae</taxon>
        <taxon>Pseudomonas</taxon>
    </lineage>
</organism>
<dbReference type="PANTHER" id="PTHR43162">
    <property type="match status" value="1"/>
</dbReference>
<accession>A0A2Z4ZLL3</accession>
<dbReference type="EMBL" id="CP022202">
    <property type="protein sequence ID" value="AXA58799.1"/>
    <property type="molecule type" value="Genomic_DNA"/>
</dbReference>
<dbReference type="PANTHER" id="PTHR43162:SF1">
    <property type="entry name" value="PRESTALK A DIFFERENTIATION PROTEIN A"/>
    <property type="match status" value="1"/>
</dbReference>
<reference evidence="3" key="1">
    <citation type="journal article" date="2021" name="Front. Microbiol.">
        <title>Genomic Analysis of the 1-Aminocyclopropane-1-Carboxylate Deaminase-Producing Pseudomonas thivervalensis SC5 Reveals Its Multifaceted Roles in Soil and in Beneficial Interactions With Plants.</title>
        <authorList>
            <person name="Nascimento F.X."/>
            <person name="Uron P."/>
            <person name="Glick B.R."/>
            <person name="Giachini A."/>
            <person name="Rossi M.J."/>
        </authorList>
    </citation>
    <scope>NUCLEOTIDE SEQUENCE [LARGE SCALE GENOMIC DNA]</scope>
    <source>
        <strain evidence="3">PLM3</strain>
    </source>
</reference>
<dbReference type="Proteomes" id="UP000251666">
    <property type="component" value="Chromosome"/>
</dbReference>
<evidence type="ECO:0000313" key="3">
    <source>
        <dbReference type="Proteomes" id="UP000251666"/>
    </source>
</evidence>
<evidence type="ECO:0000313" key="2">
    <source>
        <dbReference type="EMBL" id="AXA58799.1"/>
    </source>
</evidence>
<dbReference type="AlphaFoldDB" id="A0A2Z4ZLL3"/>